<gene>
    <name evidence="1" type="ORF">BDV30DRAFT_236815</name>
</gene>
<keyword evidence="2" id="KW-1185">Reference proteome</keyword>
<accession>A0A5N6JBN0</accession>
<reference evidence="1 2" key="1">
    <citation type="submission" date="2019-04" db="EMBL/GenBank/DDBJ databases">
        <title>Fungal friends and foes A comparative genomics study of 23 Aspergillus species from section Flavi.</title>
        <authorList>
            <consortium name="DOE Joint Genome Institute"/>
            <person name="Kjaerbolling I."/>
            <person name="Vesth T.C."/>
            <person name="Frisvad J.C."/>
            <person name="Nybo J.L."/>
            <person name="Theobald S."/>
            <person name="Kildgaard S."/>
            <person name="Petersen T.I."/>
            <person name="Kuo A."/>
            <person name="Sato A."/>
            <person name="Lyhne E.K."/>
            <person name="Kogle M.E."/>
            <person name="Wiebenga A."/>
            <person name="Kun R.S."/>
            <person name="Lubbers R.J."/>
            <person name="Makela M.R."/>
            <person name="Barry K."/>
            <person name="Chovatia M."/>
            <person name="Clum A."/>
            <person name="Daum C."/>
            <person name="Haridas S."/>
            <person name="He G."/>
            <person name="LaButti K."/>
            <person name="Lipzen A."/>
            <person name="Mondo S."/>
            <person name="Pangilinan J."/>
            <person name="Riley R."/>
            <person name="Salamov A."/>
            <person name="Simmons B.A."/>
            <person name="Magnuson J.K."/>
            <person name="Henrissat B."/>
            <person name="Mortensen U.H."/>
            <person name="Larsen T.O."/>
            <person name="De vries R.P."/>
            <person name="Grigoriev I.V."/>
            <person name="Machida M."/>
            <person name="Baker S.E."/>
            <person name="Andersen M.R."/>
        </authorList>
    </citation>
    <scope>NUCLEOTIDE SEQUENCE [LARGE SCALE GENOMIC DNA]</scope>
    <source>
        <strain evidence="1 2">CBS 117635</strain>
    </source>
</reference>
<evidence type="ECO:0000313" key="1">
    <source>
        <dbReference type="EMBL" id="KAB8275447.1"/>
    </source>
</evidence>
<dbReference type="EMBL" id="ML732782">
    <property type="protein sequence ID" value="KAB8275447.1"/>
    <property type="molecule type" value="Genomic_DNA"/>
</dbReference>
<organism evidence="1 2">
    <name type="scientific">Aspergillus minisclerotigenes</name>
    <dbReference type="NCBI Taxonomy" id="656917"/>
    <lineage>
        <taxon>Eukaryota</taxon>
        <taxon>Fungi</taxon>
        <taxon>Dikarya</taxon>
        <taxon>Ascomycota</taxon>
        <taxon>Pezizomycotina</taxon>
        <taxon>Eurotiomycetes</taxon>
        <taxon>Eurotiomycetidae</taxon>
        <taxon>Eurotiales</taxon>
        <taxon>Aspergillaceae</taxon>
        <taxon>Aspergillus</taxon>
        <taxon>Aspergillus subgen. Circumdati</taxon>
    </lineage>
</organism>
<protein>
    <submittedName>
        <fullName evidence="1">Uncharacterized protein</fullName>
    </submittedName>
</protein>
<dbReference type="AlphaFoldDB" id="A0A5N6JBN0"/>
<sequence length="151" mass="16603">MEPLPPDSAVMRGSPCHYPQWQLEVPLHEGSIVPRPTVNYDVEMGPILRMSTSFHSDQIATVGYSSGHLPSNTPLTLPTLPVEPQYMRVQQETRANNNRERYVEGTSNLRRDVDGRAVHPQGASTARPTFCGMLDTSILLLSLTSAMSTAA</sequence>
<name>A0A5N6JBN0_9EURO</name>
<evidence type="ECO:0000313" key="2">
    <source>
        <dbReference type="Proteomes" id="UP000326289"/>
    </source>
</evidence>
<dbReference type="Proteomes" id="UP000326289">
    <property type="component" value="Unassembled WGS sequence"/>
</dbReference>
<proteinExistence type="predicted"/>